<dbReference type="Proteomes" id="UP000694565">
    <property type="component" value="Unplaced"/>
</dbReference>
<dbReference type="Pfam" id="PF05699">
    <property type="entry name" value="Dimer_Tnp_hAT"/>
    <property type="match status" value="1"/>
</dbReference>
<dbReference type="InterPro" id="IPR008906">
    <property type="entry name" value="HATC_C_dom"/>
</dbReference>
<feature type="domain" description="DUF4371" evidence="2">
    <location>
        <begin position="161"/>
        <end position="362"/>
    </location>
</feature>
<evidence type="ECO:0000259" key="2">
    <source>
        <dbReference type="Pfam" id="PF14291"/>
    </source>
</evidence>
<dbReference type="PANTHER" id="PTHR45749:SF37">
    <property type="entry name" value="OS05G0311600 PROTEIN"/>
    <property type="match status" value="1"/>
</dbReference>
<keyword evidence="4" id="KW-1185">Reference proteome</keyword>
<evidence type="ECO:0000259" key="1">
    <source>
        <dbReference type="Pfam" id="PF05699"/>
    </source>
</evidence>
<dbReference type="Pfam" id="PF14291">
    <property type="entry name" value="DUF4371"/>
    <property type="match status" value="1"/>
</dbReference>
<feature type="domain" description="HAT C-terminal dimerisation" evidence="1">
    <location>
        <begin position="691"/>
        <end position="745"/>
    </location>
</feature>
<proteinExistence type="predicted"/>
<dbReference type="AlphaFoldDB" id="A0A8C2Z9H0"/>
<name>A0A8C2Z9H0_CYCLU</name>
<dbReference type="Ensembl" id="ENSCLMT00005025074.1">
    <property type="protein sequence ID" value="ENSCLMP00005023972.1"/>
    <property type="gene ID" value="ENSCLMG00005011844.1"/>
</dbReference>
<dbReference type="GeneTree" id="ENSGT00940000154356"/>
<reference evidence="3" key="1">
    <citation type="submission" date="2025-08" db="UniProtKB">
        <authorList>
            <consortium name="Ensembl"/>
        </authorList>
    </citation>
    <scope>IDENTIFICATION</scope>
</reference>
<organism evidence="3 4">
    <name type="scientific">Cyclopterus lumpus</name>
    <name type="common">Lumpsucker</name>
    <dbReference type="NCBI Taxonomy" id="8103"/>
    <lineage>
        <taxon>Eukaryota</taxon>
        <taxon>Metazoa</taxon>
        <taxon>Chordata</taxon>
        <taxon>Craniata</taxon>
        <taxon>Vertebrata</taxon>
        <taxon>Euteleostomi</taxon>
        <taxon>Actinopterygii</taxon>
        <taxon>Neopterygii</taxon>
        <taxon>Teleostei</taxon>
        <taxon>Neoteleostei</taxon>
        <taxon>Acanthomorphata</taxon>
        <taxon>Eupercaria</taxon>
        <taxon>Perciformes</taxon>
        <taxon>Cottioidei</taxon>
        <taxon>Cottales</taxon>
        <taxon>Cyclopteridae</taxon>
        <taxon>Cyclopterus</taxon>
    </lineage>
</organism>
<dbReference type="GO" id="GO:0046983">
    <property type="term" value="F:protein dimerization activity"/>
    <property type="evidence" value="ECO:0007669"/>
    <property type="project" value="InterPro"/>
</dbReference>
<protein>
    <recommendedName>
        <fullName evidence="5">Zinc finger MYM-type protein 1</fullName>
    </recommendedName>
</protein>
<dbReference type="InterPro" id="IPR012337">
    <property type="entry name" value="RNaseH-like_sf"/>
</dbReference>
<accession>A0A8C2Z9H0</accession>
<evidence type="ECO:0008006" key="5">
    <source>
        <dbReference type="Google" id="ProtNLM"/>
    </source>
</evidence>
<dbReference type="PANTHER" id="PTHR45749">
    <property type="match status" value="1"/>
</dbReference>
<reference evidence="3" key="2">
    <citation type="submission" date="2025-09" db="UniProtKB">
        <authorList>
            <consortium name="Ensembl"/>
        </authorList>
    </citation>
    <scope>IDENTIFICATION</scope>
</reference>
<evidence type="ECO:0000313" key="3">
    <source>
        <dbReference type="Ensembl" id="ENSCLMP00005023972.1"/>
    </source>
</evidence>
<sequence>GKMKRTFKSGAQKRHSKQKISELNAKLPKITSLFRPAGEGCTHLPEETGIVLFAIANITTDHVNLKVRILKIKRGDVFLKIFVSKKGTKIQRKWLCYSPKIDRVYCEPCWLFGERRSACHNSAWTTGINDWQGLSRKIKEHEHTRSHMAACVVYDTWQGHQSIDEQISAEYKKKVNFWSEVLTRIVDVTLTLASCNVAFRADREKLGEINNGNFVSVIELLGRYDPILQRLISSESKTKYLSPQIQNEIISIMAQKVQNKIVKEVHDAEFYSVIIDTTQDISKVDQLSQVLRYVTISKDENDTPLEVKIHESFMGFHAVHDQSASGLEKDIVGLLEKKGISVNKCRGQGYDGAATMSGAYSGLQKRISDRERNAIYIHCASHNLNLVLNDACQNVTKVKEFYDSVQKLYVFFSGSIKRWELLETEFKAGPTLKRLCPTRWASRHDAVRSLRFRFKDVMKALTKICLLSNKKEECAEAEGLKHSMENFEFVLQTVIQGKLLETVNVVSQSLQKQNVDILQASEYLAGVSQSLAALRGEFQSLKESAQDLAQSWGISPTFLQKRARRTKRHFDELCEDERLLDPEEHFKVSVFYQTVDIAITQVTRRFSGMQEVARRFGFLCPRELLSKSDNDMYQSASALAEQYSDDLSADFPDQVLALRQALEFAIREIKNGSIYDLANTLIIKHNSILSSVPDVATAIKLFLTIPVTVASAERSFSKLKLIKTYLRSSMSQERLSGLAILSIENKRARSLDVKSVVKDFAHRFAKRRAHVYSNANL</sequence>
<dbReference type="SUPFAM" id="SSF53098">
    <property type="entry name" value="Ribonuclease H-like"/>
    <property type="match status" value="1"/>
</dbReference>
<dbReference type="InterPro" id="IPR025398">
    <property type="entry name" value="DUF4371"/>
</dbReference>
<evidence type="ECO:0000313" key="4">
    <source>
        <dbReference type="Proteomes" id="UP000694565"/>
    </source>
</evidence>